<dbReference type="RefSeq" id="WP_271267377.1">
    <property type="nucleotide sequence ID" value="NZ_JAMGZJ010000072.1"/>
</dbReference>
<proteinExistence type="predicted"/>
<name>A0A9J6QKJ3_9ENTR</name>
<accession>A0A9J6QKJ3</accession>
<dbReference type="AlphaFoldDB" id="A0A9J6QKJ3"/>
<gene>
    <name evidence="1" type="ORF">M8013_08625</name>
</gene>
<sequence>MELIDYDKNALQQIHDWKNPQRGFLAKSFELISKPLNSAGELVLSTPVVGEAIQSSVQGLVGVCNDAALWSVRPEAIFEEFRNDGHIHINHYADIETLRLEDIDKTVGWLAAKYKGIALAEGAGTGMMGIAGITIDIPTLITLNLRAIGEYATYYGFDITRQEERLFAFNILGLSSASSTMAKNVAMAQLVKISQQVAKKVVWEELEKQVFVKIIKQIANSLGVRLTKAKLAQTIPIAGAAVGGSYNAYFTSNVCDAAYHLYRERFLAMKYDPSVIDITVKPADGFLPSDGDPVFE</sequence>
<evidence type="ECO:0000313" key="1">
    <source>
        <dbReference type="EMBL" id="MCU6668813.1"/>
    </source>
</evidence>
<reference evidence="1" key="1">
    <citation type="submission" date="2022-05" db="EMBL/GenBank/DDBJ databases">
        <title>Description of a novel species of Leclercia; Leclercia tamurae and the Proposal for a Novel Genus Silvania gen. nov. Containing Two Novel Species Silvania hatchlandensis sp. nov. and Silvania confinis sp. nov. Isolated from the Rhizosphere of Oak.</title>
        <authorList>
            <person name="Maddock D.W."/>
            <person name="Brady C.L."/>
            <person name="Denman S."/>
            <person name="Arnold D."/>
        </authorList>
    </citation>
    <scope>NUCLEOTIDE SEQUENCE</scope>
    <source>
        <strain evidence="1">H4N4</strain>
    </source>
</reference>
<protein>
    <submittedName>
        <fullName evidence="1">EcsC family protein</fullName>
    </submittedName>
</protein>
<evidence type="ECO:0000313" key="2">
    <source>
        <dbReference type="Proteomes" id="UP001061282"/>
    </source>
</evidence>
<dbReference type="EMBL" id="JAMGZJ010000072">
    <property type="protein sequence ID" value="MCU6668813.1"/>
    <property type="molecule type" value="Genomic_DNA"/>
</dbReference>
<keyword evidence="2" id="KW-1185">Reference proteome</keyword>
<dbReference type="Proteomes" id="UP001061282">
    <property type="component" value="Unassembled WGS sequence"/>
</dbReference>
<dbReference type="PANTHER" id="PTHR41260">
    <property type="entry name" value="PROTEIN ECSC"/>
    <property type="match status" value="1"/>
</dbReference>
<dbReference type="PANTHER" id="PTHR41260:SF1">
    <property type="entry name" value="PROTEIN ECSC"/>
    <property type="match status" value="1"/>
</dbReference>
<dbReference type="InterPro" id="IPR024787">
    <property type="entry name" value="EcsC"/>
</dbReference>
<comment type="caution">
    <text evidence="1">The sequence shown here is derived from an EMBL/GenBank/DDBJ whole genome shotgun (WGS) entry which is preliminary data.</text>
</comment>
<organism evidence="1 2">
    <name type="scientific">Silvania confinis</name>
    <dbReference type="NCBI Taxonomy" id="2926470"/>
    <lineage>
        <taxon>Bacteria</taxon>
        <taxon>Pseudomonadati</taxon>
        <taxon>Pseudomonadota</taxon>
        <taxon>Gammaproteobacteria</taxon>
        <taxon>Enterobacterales</taxon>
        <taxon>Enterobacteriaceae</taxon>
        <taxon>Silvania</taxon>
    </lineage>
</organism>
<dbReference type="Pfam" id="PF12787">
    <property type="entry name" value="EcsC"/>
    <property type="match status" value="1"/>
</dbReference>